<evidence type="ECO:0000313" key="3">
    <source>
        <dbReference type="Proteomes" id="UP000539372"/>
    </source>
</evidence>
<accession>A0A7Y0E207</accession>
<comment type="caution">
    <text evidence="2">The sequence shown here is derived from an EMBL/GenBank/DDBJ whole genome shotgun (WGS) entry which is preliminary data.</text>
</comment>
<proteinExistence type="predicted"/>
<protein>
    <recommendedName>
        <fullName evidence="4">Bacterial OB-fold domain-containing protein</fullName>
    </recommendedName>
</protein>
<dbReference type="RefSeq" id="WP_169626158.1">
    <property type="nucleotide sequence ID" value="NZ_JABBNT010000004.1"/>
</dbReference>
<keyword evidence="3" id="KW-1185">Reference proteome</keyword>
<gene>
    <name evidence="2" type="ORF">HH303_14875</name>
</gene>
<organism evidence="2 3">
    <name type="scientific">Pacificispira spongiicola</name>
    <dbReference type="NCBI Taxonomy" id="2729598"/>
    <lineage>
        <taxon>Bacteria</taxon>
        <taxon>Pseudomonadati</taxon>
        <taxon>Pseudomonadota</taxon>
        <taxon>Alphaproteobacteria</taxon>
        <taxon>Rhodospirillales</taxon>
        <taxon>Rhodospirillaceae</taxon>
        <taxon>Pacificispira</taxon>
    </lineage>
</organism>
<keyword evidence="1" id="KW-0732">Signal</keyword>
<evidence type="ECO:0000256" key="1">
    <source>
        <dbReference type="SAM" id="SignalP"/>
    </source>
</evidence>
<dbReference type="EMBL" id="JABBNT010000004">
    <property type="protein sequence ID" value="NMM45778.1"/>
    <property type="molecule type" value="Genomic_DNA"/>
</dbReference>
<name>A0A7Y0E207_9PROT</name>
<evidence type="ECO:0008006" key="4">
    <source>
        <dbReference type="Google" id="ProtNLM"/>
    </source>
</evidence>
<reference evidence="2 3" key="1">
    <citation type="submission" date="2020-04" db="EMBL/GenBank/DDBJ databases">
        <title>Rhodospirillaceae bacterium KN72 isolated from deep sea.</title>
        <authorList>
            <person name="Zhang D.-C."/>
        </authorList>
    </citation>
    <scope>NUCLEOTIDE SEQUENCE [LARGE SCALE GENOMIC DNA]</scope>
    <source>
        <strain evidence="2 3">KN72</strain>
    </source>
</reference>
<dbReference type="Pfam" id="PF19649">
    <property type="entry name" value="DUF6152"/>
    <property type="match status" value="1"/>
</dbReference>
<evidence type="ECO:0000313" key="2">
    <source>
        <dbReference type="EMBL" id="NMM45778.1"/>
    </source>
</evidence>
<sequence length="126" mass="13568">MFKLVPSLSAAVLSASLLVATVSDALAHHGWRWTTGGNIELTGVVTKAELGNPHGVLTMNVEGETWMVEVGQPWRNERAGLIDADMAPGAELTIIGEPSADVNQRLMKAERIVIDGKTYDLYPGRD</sequence>
<feature type="chain" id="PRO_5031553574" description="Bacterial OB-fold domain-containing protein" evidence="1">
    <location>
        <begin position="28"/>
        <end position="126"/>
    </location>
</feature>
<dbReference type="InterPro" id="IPR046150">
    <property type="entry name" value="DUF6152"/>
</dbReference>
<feature type="signal peptide" evidence="1">
    <location>
        <begin position="1"/>
        <end position="27"/>
    </location>
</feature>
<dbReference type="AlphaFoldDB" id="A0A7Y0E207"/>
<dbReference type="Proteomes" id="UP000539372">
    <property type="component" value="Unassembled WGS sequence"/>
</dbReference>